<sequence>MLTPTGPLPAYLTFYSKCPPASLWRPPVKAVRNASAPRDVTRLAVAESPMDLKGLNFHCNPAKTKGSTPG</sequence>
<reference evidence="1 2" key="1">
    <citation type="submission" date="2019-05" db="EMBL/GenBank/DDBJ databases">
        <title>Another draft genome of Portunus trituberculatus and its Hox gene families provides insights of decapod evolution.</title>
        <authorList>
            <person name="Jeong J.-H."/>
            <person name="Song I."/>
            <person name="Kim S."/>
            <person name="Choi T."/>
            <person name="Kim D."/>
            <person name="Ryu S."/>
            <person name="Kim W."/>
        </authorList>
    </citation>
    <scope>NUCLEOTIDE SEQUENCE [LARGE SCALE GENOMIC DNA]</scope>
    <source>
        <tissue evidence="1">Muscle</tissue>
    </source>
</reference>
<accession>A0A5B7HF74</accession>
<name>A0A5B7HF74_PORTR</name>
<dbReference type="Proteomes" id="UP000324222">
    <property type="component" value="Unassembled WGS sequence"/>
</dbReference>
<keyword evidence="2" id="KW-1185">Reference proteome</keyword>
<comment type="caution">
    <text evidence="1">The sequence shown here is derived from an EMBL/GenBank/DDBJ whole genome shotgun (WGS) entry which is preliminary data.</text>
</comment>
<protein>
    <submittedName>
        <fullName evidence="1">Uncharacterized protein</fullName>
    </submittedName>
</protein>
<dbReference type="EMBL" id="VSRR010027464">
    <property type="protein sequence ID" value="MPC68205.1"/>
    <property type="molecule type" value="Genomic_DNA"/>
</dbReference>
<evidence type="ECO:0000313" key="2">
    <source>
        <dbReference type="Proteomes" id="UP000324222"/>
    </source>
</evidence>
<evidence type="ECO:0000313" key="1">
    <source>
        <dbReference type="EMBL" id="MPC68205.1"/>
    </source>
</evidence>
<dbReference type="AlphaFoldDB" id="A0A5B7HF74"/>
<organism evidence="1 2">
    <name type="scientific">Portunus trituberculatus</name>
    <name type="common">Swimming crab</name>
    <name type="synonym">Neptunus trituberculatus</name>
    <dbReference type="NCBI Taxonomy" id="210409"/>
    <lineage>
        <taxon>Eukaryota</taxon>
        <taxon>Metazoa</taxon>
        <taxon>Ecdysozoa</taxon>
        <taxon>Arthropoda</taxon>
        <taxon>Crustacea</taxon>
        <taxon>Multicrustacea</taxon>
        <taxon>Malacostraca</taxon>
        <taxon>Eumalacostraca</taxon>
        <taxon>Eucarida</taxon>
        <taxon>Decapoda</taxon>
        <taxon>Pleocyemata</taxon>
        <taxon>Brachyura</taxon>
        <taxon>Eubrachyura</taxon>
        <taxon>Portunoidea</taxon>
        <taxon>Portunidae</taxon>
        <taxon>Portuninae</taxon>
        <taxon>Portunus</taxon>
    </lineage>
</organism>
<gene>
    <name evidence="1" type="ORF">E2C01_062402</name>
</gene>
<proteinExistence type="predicted"/>